<evidence type="ECO:0000259" key="2">
    <source>
        <dbReference type="Pfam" id="PF13843"/>
    </source>
</evidence>
<dbReference type="AlphaFoldDB" id="A0AAN9BJ67"/>
<organism evidence="3 4">
    <name type="scientific">Littorina saxatilis</name>
    <dbReference type="NCBI Taxonomy" id="31220"/>
    <lineage>
        <taxon>Eukaryota</taxon>
        <taxon>Metazoa</taxon>
        <taxon>Spiralia</taxon>
        <taxon>Lophotrochozoa</taxon>
        <taxon>Mollusca</taxon>
        <taxon>Gastropoda</taxon>
        <taxon>Caenogastropoda</taxon>
        <taxon>Littorinimorpha</taxon>
        <taxon>Littorinoidea</taxon>
        <taxon>Littorinidae</taxon>
        <taxon>Littorina</taxon>
    </lineage>
</organism>
<feature type="compositionally biased region" description="Basic and acidic residues" evidence="1">
    <location>
        <begin position="434"/>
        <end position="449"/>
    </location>
</feature>
<dbReference type="Pfam" id="PF13843">
    <property type="entry name" value="DDE_Tnp_1_7"/>
    <property type="match status" value="1"/>
</dbReference>
<feature type="region of interest" description="Disordered" evidence="1">
    <location>
        <begin position="433"/>
        <end position="452"/>
    </location>
</feature>
<feature type="region of interest" description="Disordered" evidence="1">
    <location>
        <begin position="57"/>
        <end position="99"/>
    </location>
</feature>
<dbReference type="PANTHER" id="PTHR46599:SF2">
    <property type="entry name" value="PIGGYBAC TRANSPOSABLE ELEMENT-DERIVED PROTEIN 4-LIKE"/>
    <property type="match status" value="1"/>
</dbReference>
<accession>A0AAN9BJ67</accession>
<evidence type="ECO:0000313" key="3">
    <source>
        <dbReference type="EMBL" id="KAK7106183.1"/>
    </source>
</evidence>
<sequence length="618" mass="70474">MALNEGLEVWRSILGNSDDDSDTPFEGFLLEEVKGDESDIDLGVVIRQQDLREDFSGISSVSPVSSSDSSGSATDLPAATGPKKRCRKTKKRLTKKQRDETTVRWSDKLSTVKEETVFEGFTHEGKVGVSHDLPVDATPFDYFSLLIPDKFWSDVAEQTNLYATQKQQEKGVDKYWKETTPEEIKIFIFVQFMFGIHHLPETSMYWSSDPLLRVAAIADVISKNRYEKLSQYFHLNDNSKAAAKGDAEYDPLFKVRTLLEQVRTSSHAHYHPGKHISIDEAMVKFNGRLSFKQYIKGKPNPWGIKVWCVADPRTGYMLDFDPYLGKVHEPMPYGLGHHVILRMSSRFLDKGHHLYFDNYFSSVQLAEDLQRRETYMCSTIRINRKNWPTDLSGAVAKKMKSGDILFRQCGNMVATLWKDKRPVAVLSTNSQPKMVKEQRKAPGGKKEIKIPAPVGNYNGNMGGVDLGDQLSSYYPVGRPSVRWWRYLCWWLLQTAMINAFLIWKATNKPVQRSRKGTRHIDFRLEVLRTLCQGNAVRKHDARQSVSQAGVCATEPASHISQHMCALRKKNCYWCEKQKIRTSKNYSIQTVFGCMTCNVNLCKGLCFQKFHLELASGSK</sequence>
<protein>
    <recommendedName>
        <fullName evidence="2">PiggyBac transposable element-derived protein domain-containing protein</fullName>
    </recommendedName>
</protein>
<dbReference type="EMBL" id="JBAMIC010000007">
    <property type="protein sequence ID" value="KAK7106183.1"/>
    <property type="molecule type" value="Genomic_DNA"/>
</dbReference>
<dbReference type="InterPro" id="IPR029526">
    <property type="entry name" value="PGBD"/>
</dbReference>
<evidence type="ECO:0000313" key="4">
    <source>
        <dbReference type="Proteomes" id="UP001374579"/>
    </source>
</evidence>
<keyword evidence="4" id="KW-1185">Reference proteome</keyword>
<reference evidence="3 4" key="1">
    <citation type="submission" date="2024-02" db="EMBL/GenBank/DDBJ databases">
        <title>Chromosome-scale genome assembly of the rough periwinkle Littorina saxatilis.</title>
        <authorList>
            <person name="De Jode A."/>
            <person name="Faria R."/>
            <person name="Formenti G."/>
            <person name="Sims Y."/>
            <person name="Smith T.P."/>
            <person name="Tracey A."/>
            <person name="Wood J.M.D."/>
            <person name="Zagrodzka Z.B."/>
            <person name="Johannesson K."/>
            <person name="Butlin R.K."/>
            <person name="Leder E.H."/>
        </authorList>
    </citation>
    <scope>NUCLEOTIDE SEQUENCE [LARGE SCALE GENOMIC DNA]</scope>
    <source>
        <strain evidence="3">Snail1</strain>
        <tissue evidence="3">Muscle</tissue>
    </source>
</reference>
<feature type="domain" description="PiggyBac transposable element-derived protein" evidence="2">
    <location>
        <begin position="138"/>
        <end position="500"/>
    </location>
</feature>
<evidence type="ECO:0000256" key="1">
    <source>
        <dbReference type="SAM" id="MobiDB-lite"/>
    </source>
</evidence>
<name>A0AAN9BJ67_9CAEN</name>
<feature type="compositionally biased region" description="Basic residues" evidence="1">
    <location>
        <begin position="82"/>
        <end position="95"/>
    </location>
</feature>
<dbReference type="PANTHER" id="PTHR46599">
    <property type="entry name" value="PIGGYBAC TRANSPOSABLE ELEMENT-DERIVED PROTEIN 4"/>
    <property type="match status" value="1"/>
</dbReference>
<comment type="caution">
    <text evidence="3">The sequence shown here is derived from an EMBL/GenBank/DDBJ whole genome shotgun (WGS) entry which is preliminary data.</text>
</comment>
<dbReference type="Proteomes" id="UP001374579">
    <property type="component" value="Unassembled WGS sequence"/>
</dbReference>
<gene>
    <name evidence="3" type="ORF">V1264_017469</name>
</gene>
<proteinExistence type="predicted"/>
<feature type="compositionally biased region" description="Low complexity" evidence="1">
    <location>
        <begin position="57"/>
        <end position="72"/>
    </location>
</feature>